<feature type="transmembrane region" description="Helical" evidence="13">
    <location>
        <begin position="438"/>
        <end position="458"/>
    </location>
</feature>
<dbReference type="PROSITE" id="PS50929">
    <property type="entry name" value="ABC_TM1F"/>
    <property type="match status" value="2"/>
</dbReference>
<feature type="transmembrane region" description="Helical" evidence="13">
    <location>
        <begin position="334"/>
        <end position="351"/>
    </location>
</feature>
<evidence type="ECO:0000256" key="6">
    <source>
        <dbReference type="ARBA" id="ARBA00022737"/>
    </source>
</evidence>
<evidence type="ECO:0000256" key="3">
    <source>
        <dbReference type="ARBA" id="ARBA00022448"/>
    </source>
</evidence>
<dbReference type="InterPro" id="IPR050173">
    <property type="entry name" value="ABC_transporter_C-like"/>
</dbReference>
<feature type="transmembrane region" description="Helical" evidence="13">
    <location>
        <begin position="560"/>
        <end position="580"/>
    </location>
</feature>
<feature type="domain" description="ABC transporter" evidence="14">
    <location>
        <begin position="609"/>
        <end position="833"/>
    </location>
</feature>
<evidence type="ECO:0000259" key="14">
    <source>
        <dbReference type="PROSITE" id="PS50893"/>
    </source>
</evidence>
<feature type="transmembrane region" description="Helical" evidence="13">
    <location>
        <begin position="514"/>
        <end position="540"/>
    </location>
</feature>
<dbReference type="GO" id="GO:0005774">
    <property type="term" value="C:vacuolar membrane"/>
    <property type="evidence" value="ECO:0007669"/>
    <property type="project" value="UniProtKB-SubCell"/>
</dbReference>
<dbReference type="Gene3D" id="1.20.1560.10">
    <property type="entry name" value="ABC transporter type 1, transmembrane domain"/>
    <property type="match status" value="2"/>
</dbReference>
<dbReference type="InterPro" id="IPR003439">
    <property type="entry name" value="ABC_transporter-like_ATP-bd"/>
</dbReference>
<evidence type="ECO:0000256" key="11">
    <source>
        <dbReference type="ARBA" id="ARBA00024220"/>
    </source>
</evidence>
<organism evidence="16 17">
    <name type="scientific">Tetranychus urticae</name>
    <name type="common">Two-spotted spider mite</name>
    <dbReference type="NCBI Taxonomy" id="32264"/>
    <lineage>
        <taxon>Eukaryota</taxon>
        <taxon>Metazoa</taxon>
        <taxon>Ecdysozoa</taxon>
        <taxon>Arthropoda</taxon>
        <taxon>Chelicerata</taxon>
        <taxon>Arachnida</taxon>
        <taxon>Acari</taxon>
        <taxon>Acariformes</taxon>
        <taxon>Trombidiformes</taxon>
        <taxon>Prostigmata</taxon>
        <taxon>Eleutherengona</taxon>
        <taxon>Raphignathae</taxon>
        <taxon>Tetranychoidea</taxon>
        <taxon>Tetranychidae</taxon>
        <taxon>Tetranychus</taxon>
    </lineage>
</organism>
<evidence type="ECO:0000256" key="12">
    <source>
        <dbReference type="ARBA" id="ARBA00047523"/>
    </source>
</evidence>
<feature type="domain" description="ABC transporter" evidence="14">
    <location>
        <begin position="1286"/>
        <end position="1520"/>
    </location>
</feature>
<dbReference type="PANTHER" id="PTHR24223">
    <property type="entry name" value="ATP-BINDING CASSETTE SUB-FAMILY C"/>
    <property type="match status" value="1"/>
</dbReference>
<evidence type="ECO:0000256" key="5">
    <source>
        <dbReference type="ARBA" id="ARBA00022692"/>
    </source>
</evidence>
<dbReference type="CDD" id="cd18595">
    <property type="entry name" value="ABC_6TM_MRP1_2_3_6_D1_like"/>
    <property type="match status" value="1"/>
</dbReference>
<sequence>MILEKYCGHLLWDKKLAWDTSSPILSPCFSETLLLWFPSFAFFFAVPFVILSSTKSSKLQLEWTFKLVFKLILSLTLIISNIYELISVGIQSRHTKQTYPYQYCSPLIKLVSFTTATYLLLLCKRKGIQSSGLLFIFWMSMVIQSSINYWTVIATLLSLVPLPWTYGQADFTLKTLQIVLILSIYLLNWSSDSLNTNCLHIKSMSPYASSSFLSRITFHWYNSMAYLGYRKTLESKDVWSIPEQYETSNLEATFDNLLARGQSIAIKSKEGQKQQTQTTGLKYNLFGEFVKKFWPWLFLCTFFKLIASLSAIASPQILDFMLTFISSDDPTWKGIILVKALIISAILQSIFDSQYEFWIQVTSIKIRSALISVIYRKSLLLSGEAKRNYKTGQIVNLMAVDVQHIVDCVNMVNIIWIIPIQLTIANLLLWKQLGVATVSGIICMLILIPLNLLVTNIIKKIQAKIMSEKDQRAKLMSEILNGMKVLKLYAWEKVFADLIVMIRSREIKNLKRQAIWSGIPVFLFLCFPFIVMNLATFTLIDSNNILTANKAFVSLSLLNILRHPMGMLPMVVSHIANFIISIKRINAFLKCEELDSQTIKHDTNEETPITVKDATFCWSTQDEPVLHSINLSVGKAKLIAIVGPIGSGKSSLLASLLGDLHKVSGSVNVYGKVGYVPQLAWIQNTTLRDNIIFGQPYCKAKFDQILDACALRPDLAILPADDLTEIGERGVNLSGGQKQRISFARAVYANCDVVLLDDPLSAVDVHVASHLFNQVIGPNGLLKDKTRLLVTHRLSFLPQVDQIIVLKGGKISEMGTYNELLKQKGEFSQLVLNYLVNDDFNCGNLSEDFDDNINKTMYLNEPRVDSSISQIALDYDRISQDSCEYHIANCFTNRNEFENNKMAPQFGNKLEIDSINRLKQVIKNLDSKDLLKVPGQLIEKEQAEIGGVKWRVYLNYFKTVGFGLISCSVGLFIASNGCNLGANLWLSKWSEDYLDSSKANDTSMRLSRLGVYSALGALDSIFFITNAIILNFAILNGAVKIHKRMLQNIIQSPMAFFDTTPMGRVLNRFTMDIDVADYRISMSVRFVFNNMISSLTSIIGIVIENGYVIIVIAIVFCVYLILQKFYLASSRQLKRIQSITRSPVYAHFSETITGTTLIRTYGMNDKFIEQCYQKVDINNSCVFLNAAAIRWLAIRLDFLGQIVVAAVAIFAVLSRNTTNQGTNGLALSYALLITQALNYMSFAFSLLEIDMISIERCLEYTELESEADWINYTNRPSDFWPHKGEIVFKDYSTRYRPGLDKILNNINLKIKATEKVGIVGRTGAGKSSLTLGLFRLIEPCTGMISIDGQDICTVGLHDLRSKLTVIPQDLVLFSASFRTNLDPFNRHSDSEIWKVLEQTQLRQFVNSHPSGLDYIVAEGGENLSIGQRQLFCLARALLRRSKILVLDEATAAVDIETDKMIQSTIRREFADCTIITIAHRLNTIMDYDKIIVLSEGKLIEYDSPANLLADVDSKFYSMVQEAQLL</sequence>
<keyword evidence="8" id="KW-0067">ATP-binding</keyword>
<feature type="domain" description="ABC transmembrane type-1" evidence="15">
    <location>
        <begin position="298"/>
        <end position="577"/>
    </location>
</feature>
<keyword evidence="17" id="KW-1185">Reference proteome</keyword>
<evidence type="ECO:0000259" key="15">
    <source>
        <dbReference type="PROSITE" id="PS50929"/>
    </source>
</evidence>
<dbReference type="GO" id="GO:0000323">
    <property type="term" value="C:lytic vacuole"/>
    <property type="evidence" value="ECO:0007669"/>
    <property type="project" value="UniProtKB-ARBA"/>
</dbReference>
<feature type="transmembrane region" description="Helical" evidence="13">
    <location>
        <begin position="133"/>
        <end position="159"/>
    </location>
</feature>
<dbReference type="InterPro" id="IPR017871">
    <property type="entry name" value="ABC_transporter-like_CS"/>
</dbReference>
<dbReference type="FunFam" id="1.20.1560.10:FF:000020">
    <property type="entry name" value="ABC metal ion transporter"/>
    <property type="match status" value="1"/>
</dbReference>
<feature type="transmembrane region" description="Helical" evidence="13">
    <location>
        <begin position="1196"/>
        <end position="1214"/>
    </location>
</feature>
<dbReference type="Gene3D" id="3.40.50.300">
    <property type="entry name" value="P-loop containing nucleotide triphosphate hydrolases"/>
    <property type="match status" value="2"/>
</dbReference>
<keyword evidence="9 13" id="KW-1133">Transmembrane helix</keyword>
<keyword evidence="3" id="KW-0813">Transport</keyword>
<dbReference type="EC" id="7.6.2.3" evidence="11"/>
<comment type="subcellular location">
    <subcellularLocation>
        <location evidence="1">Vacuole membrane</location>
        <topology evidence="1">Multi-pass membrane protein</topology>
    </subcellularLocation>
</comment>
<reference evidence="16" key="2">
    <citation type="submission" date="2015-06" db="UniProtKB">
        <authorList>
            <consortium name="EnsemblMetazoa"/>
        </authorList>
    </citation>
    <scope>IDENTIFICATION</scope>
</reference>
<evidence type="ECO:0000256" key="13">
    <source>
        <dbReference type="SAM" id="Phobius"/>
    </source>
</evidence>
<dbReference type="GO" id="GO:0015431">
    <property type="term" value="F:ABC-type glutathione S-conjugate transporter activity"/>
    <property type="evidence" value="ECO:0007669"/>
    <property type="project" value="UniProtKB-EC"/>
</dbReference>
<feature type="transmembrane region" description="Helical" evidence="13">
    <location>
        <begin position="293"/>
        <end position="313"/>
    </location>
</feature>
<dbReference type="EMBL" id="CAEY01000677">
    <property type="status" value="NOT_ANNOTATED_CDS"/>
    <property type="molecule type" value="Genomic_DNA"/>
</dbReference>
<dbReference type="CDD" id="cd03244">
    <property type="entry name" value="ABCC_MRP_domain2"/>
    <property type="match status" value="1"/>
</dbReference>
<dbReference type="Pfam" id="PF00664">
    <property type="entry name" value="ABC_membrane"/>
    <property type="match status" value="2"/>
</dbReference>
<comment type="similarity">
    <text evidence="2">Belongs to the ABC transporter superfamily. ABCC family. Conjugate transporter (TC 3.A.1.208) subfamily.</text>
</comment>
<evidence type="ECO:0000256" key="10">
    <source>
        <dbReference type="ARBA" id="ARBA00023136"/>
    </source>
</evidence>
<dbReference type="FunFam" id="1.20.1560.10:FF:000001">
    <property type="entry name" value="ATP-binding cassette subfamily C member 1"/>
    <property type="match status" value="1"/>
</dbReference>
<dbReference type="InterPro" id="IPR027417">
    <property type="entry name" value="P-loop_NTPase"/>
</dbReference>
<dbReference type="InterPro" id="IPR036640">
    <property type="entry name" value="ABC1_TM_sf"/>
</dbReference>
<feature type="transmembrane region" description="Helical" evidence="13">
    <location>
        <begin position="103"/>
        <end position="121"/>
    </location>
</feature>
<dbReference type="EnsemblMetazoa" id="tetur25g01780.1">
    <property type="protein sequence ID" value="tetur25g01780.1"/>
    <property type="gene ID" value="tetur25g01780"/>
</dbReference>
<dbReference type="Proteomes" id="UP000015104">
    <property type="component" value="Unassembled WGS sequence"/>
</dbReference>
<evidence type="ECO:0000256" key="2">
    <source>
        <dbReference type="ARBA" id="ARBA00009726"/>
    </source>
</evidence>
<feature type="transmembrane region" description="Helical" evidence="13">
    <location>
        <begin position="33"/>
        <end position="51"/>
    </location>
</feature>
<name>T1KXB4_TETUR</name>
<evidence type="ECO:0000256" key="4">
    <source>
        <dbReference type="ARBA" id="ARBA00022554"/>
    </source>
</evidence>
<feature type="transmembrane region" description="Helical" evidence="13">
    <location>
        <begin position="63"/>
        <end position="83"/>
    </location>
</feature>
<dbReference type="Pfam" id="PF00005">
    <property type="entry name" value="ABC_tran"/>
    <property type="match status" value="2"/>
</dbReference>
<dbReference type="eggNOG" id="KOG0054">
    <property type="taxonomic scope" value="Eukaryota"/>
</dbReference>
<reference evidence="17" key="1">
    <citation type="submission" date="2011-08" db="EMBL/GenBank/DDBJ databases">
        <authorList>
            <person name="Rombauts S."/>
        </authorList>
    </citation>
    <scope>NUCLEOTIDE SEQUENCE</scope>
    <source>
        <strain evidence="17">London</strain>
    </source>
</reference>
<feature type="transmembrane region" description="Helical" evidence="13">
    <location>
        <begin position="1109"/>
        <end position="1127"/>
    </location>
</feature>
<keyword evidence="6" id="KW-0677">Repeat</keyword>
<feature type="domain" description="ABC transmembrane type-1" evidence="15">
    <location>
        <begin position="968"/>
        <end position="1248"/>
    </location>
</feature>
<evidence type="ECO:0000313" key="17">
    <source>
        <dbReference type="Proteomes" id="UP000015104"/>
    </source>
</evidence>
<accession>T1KXB4</accession>
<protein>
    <recommendedName>
        <fullName evidence="11">ABC-type glutathione-S-conjugate transporter</fullName>
        <ecNumber evidence="11">7.6.2.3</ecNumber>
    </recommendedName>
</protein>
<feature type="transmembrane region" description="Helical" evidence="13">
    <location>
        <begin position="171"/>
        <end position="191"/>
    </location>
</feature>
<keyword evidence="4" id="KW-0926">Vacuole</keyword>
<dbReference type="GO" id="GO:0016887">
    <property type="term" value="F:ATP hydrolysis activity"/>
    <property type="evidence" value="ECO:0007669"/>
    <property type="project" value="InterPro"/>
</dbReference>
<feature type="transmembrane region" description="Helical" evidence="13">
    <location>
        <begin position="1011"/>
        <end position="1035"/>
    </location>
</feature>
<dbReference type="InterPro" id="IPR011527">
    <property type="entry name" value="ABC1_TM_dom"/>
</dbReference>
<dbReference type="PROSITE" id="PS50893">
    <property type="entry name" value="ABC_TRANSPORTER_2"/>
    <property type="match status" value="2"/>
</dbReference>
<dbReference type="PROSITE" id="PS00211">
    <property type="entry name" value="ABC_TRANSPORTER_1"/>
    <property type="match status" value="1"/>
</dbReference>
<dbReference type="CDD" id="cd18603">
    <property type="entry name" value="ABC_6TM_MRP1_2_3_6_D2_like"/>
    <property type="match status" value="1"/>
</dbReference>
<evidence type="ECO:0000313" key="16">
    <source>
        <dbReference type="EnsemblMetazoa" id="tetur25g01780.1"/>
    </source>
</evidence>
<evidence type="ECO:0000256" key="9">
    <source>
        <dbReference type="ARBA" id="ARBA00022989"/>
    </source>
</evidence>
<evidence type="ECO:0000256" key="8">
    <source>
        <dbReference type="ARBA" id="ARBA00022840"/>
    </source>
</evidence>
<dbReference type="CDD" id="cd03250">
    <property type="entry name" value="ABCC_MRP_domain1"/>
    <property type="match status" value="1"/>
</dbReference>
<dbReference type="FunFam" id="3.40.50.300:FF:000074">
    <property type="entry name" value="Multidrug resistance-associated protein 5 isoform 1"/>
    <property type="match status" value="1"/>
</dbReference>
<evidence type="ECO:0000256" key="7">
    <source>
        <dbReference type="ARBA" id="ARBA00022741"/>
    </source>
</evidence>
<dbReference type="SUPFAM" id="SSF90123">
    <property type="entry name" value="ABC transporter transmembrane region"/>
    <property type="match status" value="2"/>
</dbReference>
<dbReference type="GO" id="GO:0005524">
    <property type="term" value="F:ATP binding"/>
    <property type="evidence" value="ECO:0007669"/>
    <property type="project" value="UniProtKB-KW"/>
</dbReference>
<feature type="transmembrane region" description="Helical" evidence="13">
    <location>
        <begin position="959"/>
        <end position="986"/>
    </location>
</feature>
<proteinExistence type="inferred from homology"/>
<keyword evidence="7" id="KW-0547">Nucleotide-binding</keyword>
<keyword evidence="10 13" id="KW-0472">Membrane</keyword>
<comment type="catalytic activity">
    <reaction evidence="12">
        <text>leukotriene C4(in) + ATP + H2O = leukotriene C4(out) + ADP + phosphate + H(+)</text>
        <dbReference type="Rhea" id="RHEA:38963"/>
        <dbReference type="ChEBI" id="CHEBI:15377"/>
        <dbReference type="ChEBI" id="CHEBI:15378"/>
        <dbReference type="ChEBI" id="CHEBI:30616"/>
        <dbReference type="ChEBI" id="CHEBI:43474"/>
        <dbReference type="ChEBI" id="CHEBI:57973"/>
        <dbReference type="ChEBI" id="CHEBI:456216"/>
    </reaction>
    <physiologicalReaction direction="left-to-right" evidence="12">
        <dbReference type="Rhea" id="RHEA:38964"/>
    </physiologicalReaction>
</comment>
<feature type="transmembrane region" description="Helical" evidence="13">
    <location>
        <begin position="1226"/>
        <end position="1247"/>
    </location>
</feature>
<evidence type="ECO:0000256" key="1">
    <source>
        <dbReference type="ARBA" id="ARBA00004128"/>
    </source>
</evidence>
<dbReference type="PANTHER" id="PTHR24223:SF443">
    <property type="entry name" value="MULTIDRUG-RESISTANCE LIKE PROTEIN 1, ISOFORM I"/>
    <property type="match status" value="1"/>
</dbReference>
<dbReference type="FunFam" id="3.40.50.300:FF:000997">
    <property type="entry name" value="Multidrug resistance-associated protein 1"/>
    <property type="match status" value="1"/>
</dbReference>
<dbReference type="SUPFAM" id="SSF52540">
    <property type="entry name" value="P-loop containing nucleoside triphosphate hydrolases"/>
    <property type="match status" value="2"/>
</dbReference>
<dbReference type="HOGENOM" id="CLU_000604_27_3_1"/>
<dbReference type="InterPro" id="IPR003593">
    <property type="entry name" value="AAA+_ATPase"/>
</dbReference>
<keyword evidence="5 13" id="KW-0812">Transmembrane</keyword>
<dbReference type="SMART" id="SM00382">
    <property type="entry name" value="AAA"/>
    <property type="match status" value="2"/>
</dbReference>